<dbReference type="AlphaFoldDB" id="A0AAD8ICD8"/>
<evidence type="ECO:0000313" key="2">
    <source>
        <dbReference type="Proteomes" id="UP001237642"/>
    </source>
</evidence>
<dbReference type="EMBL" id="JAUIZM010000005">
    <property type="protein sequence ID" value="KAK1382466.1"/>
    <property type="molecule type" value="Genomic_DNA"/>
</dbReference>
<proteinExistence type="predicted"/>
<keyword evidence="2" id="KW-1185">Reference proteome</keyword>
<organism evidence="1 2">
    <name type="scientific">Heracleum sosnowskyi</name>
    <dbReference type="NCBI Taxonomy" id="360622"/>
    <lineage>
        <taxon>Eukaryota</taxon>
        <taxon>Viridiplantae</taxon>
        <taxon>Streptophyta</taxon>
        <taxon>Embryophyta</taxon>
        <taxon>Tracheophyta</taxon>
        <taxon>Spermatophyta</taxon>
        <taxon>Magnoliopsida</taxon>
        <taxon>eudicotyledons</taxon>
        <taxon>Gunneridae</taxon>
        <taxon>Pentapetalae</taxon>
        <taxon>asterids</taxon>
        <taxon>campanulids</taxon>
        <taxon>Apiales</taxon>
        <taxon>Apiaceae</taxon>
        <taxon>Apioideae</taxon>
        <taxon>apioid superclade</taxon>
        <taxon>Tordylieae</taxon>
        <taxon>Tordyliinae</taxon>
        <taxon>Heracleum</taxon>
    </lineage>
</organism>
<evidence type="ECO:0000313" key="1">
    <source>
        <dbReference type="EMBL" id="KAK1382466.1"/>
    </source>
</evidence>
<dbReference type="Proteomes" id="UP001237642">
    <property type="component" value="Unassembled WGS sequence"/>
</dbReference>
<comment type="caution">
    <text evidence="1">The sequence shown here is derived from an EMBL/GenBank/DDBJ whole genome shotgun (WGS) entry which is preliminary data.</text>
</comment>
<accession>A0AAD8ICD8</accession>
<sequence length="434" mass="49374">MEIDSYASAVYNQGGTLSCSLRLLSIFGWAFRHWLFSRLNHWNYGWKLPKVFSNISPRFICHSVVEFILMRLASHSTDLNNKSASDSIMRFTRTGKAQQERPPVSGRKMLQSAKMINEITMTESVKFGVYPSICVWCFFWVVRRMQWGLGSSFQNQNGLEKLHGKTEIGSVHKEKLLQYSEQYQTIMFCILTASEEKHYRVLPQQCKQLIQQFSSQSSVALPQVVFKVRGQTLGYHVVISAVYFQQLFNVSYESICFREDESDSIKLQIQKVVYGYLYISLESCDRFVDESLNTLEKSESCKSYGKGDIENTDQIIFLIGSHFNAFSNWILNVTASEHIPSSMGILYAANVMPVNFKILHDPLRIINTLMDDIGGSTIGKAAPMGPEFGWVVLLGAYKKFRGCGDNLEKLVAVTMTKQSETIIDTISVPDEKMT</sequence>
<reference evidence="1" key="2">
    <citation type="submission" date="2023-05" db="EMBL/GenBank/DDBJ databases">
        <authorList>
            <person name="Schelkunov M.I."/>
        </authorList>
    </citation>
    <scope>NUCLEOTIDE SEQUENCE</scope>
    <source>
        <strain evidence="1">Hsosn_3</strain>
        <tissue evidence="1">Leaf</tissue>
    </source>
</reference>
<protein>
    <submittedName>
        <fullName evidence="1">Uncharacterized protein</fullName>
    </submittedName>
</protein>
<name>A0AAD8ICD8_9APIA</name>
<reference evidence="1" key="1">
    <citation type="submission" date="2023-02" db="EMBL/GenBank/DDBJ databases">
        <title>Genome of toxic invasive species Heracleum sosnowskyi carries increased number of genes despite the absence of recent whole-genome duplications.</title>
        <authorList>
            <person name="Schelkunov M."/>
            <person name="Shtratnikova V."/>
            <person name="Makarenko M."/>
            <person name="Klepikova A."/>
            <person name="Omelchenko D."/>
            <person name="Novikova G."/>
            <person name="Obukhova E."/>
            <person name="Bogdanov V."/>
            <person name="Penin A."/>
            <person name="Logacheva M."/>
        </authorList>
    </citation>
    <scope>NUCLEOTIDE SEQUENCE</scope>
    <source>
        <strain evidence="1">Hsosn_3</strain>
        <tissue evidence="1">Leaf</tissue>
    </source>
</reference>
<gene>
    <name evidence="1" type="ORF">POM88_020201</name>
</gene>